<name>A0A4S1DVA3_9FLAO</name>
<accession>A0A4S1DVA3</accession>
<sequence length="79" mass="8397">MKTVKLIIVIYILGFLASCSVDNVIISEPQKSNVYATGDQGDIVGDPNDKKGHIKIQDSIINKIKATGDQGDIVGNPGN</sequence>
<proteinExistence type="predicted"/>
<evidence type="ECO:0008006" key="3">
    <source>
        <dbReference type="Google" id="ProtNLM"/>
    </source>
</evidence>
<dbReference type="PROSITE" id="PS51257">
    <property type="entry name" value="PROKAR_LIPOPROTEIN"/>
    <property type="match status" value="1"/>
</dbReference>
<dbReference type="Proteomes" id="UP000307602">
    <property type="component" value="Unassembled WGS sequence"/>
</dbReference>
<gene>
    <name evidence="1" type="ORF">EM932_14105</name>
</gene>
<evidence type="ECO:0000313" key="2">
    <source>
        <dbReference type="Proteomes" id="UP000307602"/>
    </source>
</evidence>
<evidence type="ECO:0000313" key="1">
    <source>
        <dbReference type="EMBL" id="TGV01803.1"/>
    </source>
</evidence>
<comment type="caution">
    <text evidence="1">The sequence shown here is derived from an EMBL/GenBank/DDBJ whole genome shotgun (WGS) entry which is preliminary data.</text>
</comment>
<protein>
    <recommendedName>
        <fullName evidence="3">Lipoprotein</fullName>
    </recommendedName>
</protein>
<keyword evidence="2" id="KW-1185">Reference proteome</keyword>
<dbReference type="RefSeq" id="WP_135877837.1">
    <property type="nucleotide sequence ID" value="NZ_SRSO01000020.1"/>
</dbReference>
<organism evidence="1 2">
    <name type="scientific">Flavivirga rizhaonensis</name>
    <dbReference type="NCBI Taxonomy" id="2559571"/>
    <lineage>
        <taxon>Bacteria</taxon>
        <taxon>Pseudomonadati</taxon>
        <taxon>Bacteroidota</taxon>
        <taxon>Flavobacteriia</taxon>
        <taxon>Flavobacteriales</taxon>
        <taxon>Flavobacteriaceae</taxon>
        <taxon>Flavivirga</taxon>
    </lineage>
</organism>
<reference evidence="1 2" key="1">
    <citation type="submission" date="2019-04" db="EMBL/GenBank/DDBJ databases">
        <authorList>
            <person name="Liu A."/>
        </authorList>
    </citation>
    <scope>NUCLEOTIDE SEQUENCE [LARGE SCALE GENOMIC DNA]</scope>
    <source>
        <strain evidence="1 2">RZ03</strain>
    </source>
</reference>
<dbReference type="AlphaFoldDB" id="A0A4S1DVA3"/>
<dbReference type="EMBL" id="SRSO01000020">
    <property type="protein sequence ID" value="TGV01803.1"/>
    <property type="molecule type" value="Genomic_DNA"/>
</dbReference>